<reference evidence="6" key="3">
    <citation type="submission" date="2025-09" db="UniProtKB">
        <authorList>
            <consortium name="Ensembl"/>
        </authorList>
    </citation>
    <scope>IDENTIFICATION</scope>
</reference>
<accession>A0AAY5EY68</accession>
<evidence type="ECO:0000256" key="2">
    <source>
        <dbReference type="ARBA" id="ARBA00022692"/>
    </source>
</evidence>
<keyword evidence="7" id="KW-1185">Reference proteome</keyword>
<dbReference type="Proteomes" id="UP000314983">
    <property type="component" value="Chromosome 14"/>
</dbReference>
<dbReference type="PANTHER" id="PTHR16100">
    <property type="entry name" value="PHOSPHOINOSITIDE-INTERACTING PROTEIN FAMILY MEMBER"/>
    <property type="match status" value="1"/>
</dbReference>
<dbReference type="InterPro" id="IPR032536">
    <property type="entry name" value="TMEM100"/>
</dbReference>
<evidence type="ECO:0000313" key="6">
    <source>
        <dbReference type="Ensembl" id="ENSEEEP00000061680.1"/>
    </source>
</evidence>
<keyword evidence="4 5" id="KW-0472">Membrane</keyword>
<dbReference type="GO" id="GO:0005886">
    <property type="term" value="C:plasma membrane"/>
    <property type="evidence" value="ECO:0007669"/>
    <property type="project" value="TreeGrafter"/>
</dbReference>
<sequence>MPADKSKKRKAHKVKRPCKYTHDTIHAGKKTFREAFGSLADTGRDMSDAHDVVITSILHKCPQLAVGTAGIEDSCSCCALPFGVVLQMTGMVVTAVAFSFNSHGFTIFFMGLVLLSSSFLQCGKLQMHSPSQTTLMLNCIV</sequence>
<dbReference type="GO" id="GO:0071773">
    <property type="term" value="P:cellular response to BMP stimulus"/>
    <property type="evidence" value="ECO:0007669"/>
    <property type="project" value="TreeGrafter"/>
</dbReference>
<dbReference type="AlphaFoldDB" id="A0AAY5EY68"/>
<keyword evidence="2 5" id="KW-0812">Transmembrane</keyword>
<comment type="subcellular location">
    <subcellularLocation>
        <location evidence="1">Membrane</location>
        <topology evidence="1">Multi-pass membrane protein</topology>
    </subcellularLocation>
</comment>
<evidence type="ECO:0000256" key="5">
    <source>
        <dbReference type="SAM" id="Phobius"/>
    </source>
</evidence>
<reference evidence="6 7" key="1">
    <citation type="submission" date="2020-05" db="EMBL/GenBank/DDBJ databases">
        <title>Electrophorus electricus (electric eel) genome, fEleEle1, primary haplotype.</title>
        <authorList>
            <person name="Myers G."/>
            <person name="Meyer A."/>
            <person name="Fedrigo O."/>
            <person name="Formenti G."/>
            <person name="Rhie A."/>
            <person name="Tracey A."/>
            <person name="Sims Y."/>
            <person name="Jarvis E.D."/>
        </authorList>
    </citation>
    <scope>NUCLEOTIDE SEQUENCE [LARGE SCALE GENOMIC DNA]</scope>
</reference>
<dbReference type="PANTHER" id="PTHR16100:SF5">
    <property type="entry name" value="TRANSMEMBRANE PROTEIN 100"/>
    <property type="match status" value="1"/>
</dbReference>
<reference evidence="6" key="2">
    <citation type="submission" date="2025-08" db="UniProtKB">
        <authorList>
            <consortium name="Ensembl"/>
        </authorList>
    </citation>
    <scope>IDENTIFICATION</scope>
</reference>
<evidence type="ECO:0000256" key="3">
    <source>
        <dbReference type="ARBA" id="ARBA00022989"/>
    </source>
</evidence>
<dbReference type="Pfam" id="PF16311">
    <property type="entry name" value="TMEM100"/>
    <property type="match status" value="1"/>
</dbReference>
<name>A0AAY5EY68_ELEEL</name>
<proteinExistence type="predicted"/>
<evidence type="ECO:0000256" key="1">
    <source>
        <dbReference type="ARBA" id="ARBA00004141"/>
    </source>
</evidence>
<feature type="transmembrane region" description="Helical" evidence="5">
    <location>
        <begin position="104"/>
        <end position="122"/>
    </location>
</feature>
<protein>
    <submittedName>
        <fullName evidence="6">Uncharacterized protein</fullName>
    </submittedName>
</protein>
<evidence type="ECO:0000313" key="7">
    <source>
        <dbReference type="Proteomes" id="UP000314983"/>
    </source>
</evidence>
<evidence type="ECO:0000256" key="4">
    <source>
        <dbReference type="ARBA" id="ARBA00023136"/>
    </source>
</evidence>
<keyword evidence="3 5" id="KW-1133">Transmembrane helix</keyword>
<dbReference type="Ensembl" id="ENSEEET00000065136.1">
    <property type="protein sequence ID" value="ENSEEEP00000061680.1"/>
    <property type="gene ID" value="ENSEEEG00000029118.1"/>
</dbReference>
<organism evidence="6 7">
    <name type="scientific">Electrophorus electricus</name>
    <name type="common">Electric eel</name>
    <name type="synonym">Gymnotus electricus</name>
    <dbReference type="NCBI Taxonomy" id="8005"/>
    <lineage>
        <taxon>Eukaryota</taxon>
        <taxon>Metazoa</taxon>
        <taxon>Chordata</taxon>
        <taxon>Craniata</taxon>
        <taxon>Vertebrata</taxon>
        <taxon>Euteleostomi</taxon>
        <taxon>Actinopterygii</taxon>
        <taxon>Neopterygii</taxon>
        <taxon>Teleostei</taxon>
        <taxon>Ostariophysi</taxon>
        <taxon>Gymnotiformes</taxon>
        <taxon>Gymnotoidei</taxon>
        <taxon>Gymnotidae</taxon>
        <taxon>Electrophorus</taxon>
    </lineage>
</organism>